<keyword evidence="1" id="KW-1133">Transmembrane helix</keyword>
<keyword evidence="1" id="KW-0812">Transmembrane</keyword>
<dbReference type="EMBL" id="BMLW01000023">
    <property type="protein sequence ID" value="GGP16959.1"/>
    <property type="molecule type" value="Genomic_DNA"/>
</dbReference>
<feature type="transmembrane region" description="Helical" evidence="1">
    <location>
        <begin position="346"/>
        <end position="376"/>
    </location>
</feature>
<feature type="transmembrane region" description="Helical" evidence="1">
    <location>
        <begin position="265"/>
        <end position="288"/>
    </location>
</feature>
<protein>
    <submittedName>
        <fullName evidence="2">Membrane protein</fullName>
    </submittedName>
</protein>
<name>A0ABQ2P310_9BACI</name>
<dbReference type="PANTHER" id="PTHR37305:SF1">
    <property type="entry name" value="MEMBRANE PROTEIN"/>
    <property type="match status" value="1"/>
</dbReference>
<keyword evidence="3" id="KW-1185">Reference proteome</keyword>
<comment type="caution">
    <text evidence="2">The sequence shown here is derived from an EMBL/GenBank/DDBJ whole genome shotgun (WGS) entry which is preliminary data.</text>
</comment>
<dbReference type="Pfam" id="PF12679">
    <property type="entry name" value="ABC2_membrane_2"/>
    <property type="match status" value="1"/>
</dbReference>
<accession>A0ABQ2P310</accession>
<sequence>MMSLIKYELEKLVRNRTFLVTSIVSLVIIAGIFLVGYYYSQLSYAEQNNEEIGYPEYYSEITNKYTGDFNDQIVEEVLSDYMVEYQSHTVEKRPLDLFSWYIASVFFPKEEDMYLKMNDAMENGQEITFHQMDVPTVQEVGFASFDKPLKLGAYNTWGNLFLVTNNMFLLASLFIIFICASVFSNEAASKINQLLLSTKYGRGKLTIAKIIVAAGVSTLIFFVIQLISFLFFNYYYGMSGWDASIQTNFSVMLYDFPLEMNNLQAYLLVIGVQLLGLLSVVGITLLISSMTKSPFISLAVSLGIFFLPYLSGQIYQTGIVAKILNLFPIQHYQVEEMLTKMEDNSFFFFSSFIPNVILTIGVTLIIKIGADLLVYFRMKYSQVK</sequence>
<evidence type="ECO:0000313" key="2">
    <source>
        <dbReference type="EMBL" id="GGP16959.1"/>
    </source>
</evidence>
<gene>
    <name evidence="2" type="ORF">GCM10011346_51000</name>
</gene>
<dbReference type="RefSeq" id="WP_188738479.1">
    <property type="nucleotide sequence ID" value="NZ_BMLW01000023.1"/>
</dbReference>
<dbReference type="Proteomes" id="UP000641206">
    <property type="component" value="Unassembled WGS sequence"/>
</dbReference>
<feature type="transmembrane region" description="Helical" evidence="1">
    <location>
        <begin position="18"/>
        <end position="39"/>
    </location>
</feature>
<feature type="transmembrane region" description="Helical" evidence="1">
    <location>
        <begin position="295"/>
        <end position="315"/>
    </location>
</feature>
<evidence type="ECO:0000313" key="3">
    <source>
        <dbReference type="Proteomes" id="UP000641206"/>
    </source>
</evidence>
<feature type="transmembrane region" description="Helical" evidence="1">
    <location>
        <begin position="206"/>
        <end position="232"/>
    </location>
</feature>
<feature type="transmembrane region" description="Helical" evidence="1">
    <location>
        <begin position="167"/>
        <end position="185"/>
    </location>
</feature>
<evidence type="ECO:0000256" key="1">
    <source>
        <dbReference type="SAM" id="Phobius"/>
    </source>
</evidence>
<organism evidence="2 3">
    <name type="scientific">Oceanobacillus neutriphilus</name>
    <dbReference type="NCBI Taxonomy" id="531815"/>
    <lineage>
        <taxon>Bacteria</taxon>
        <taxon>Bacillati</taxon>
        <taxon>Bacillota</taxon>
        <taxon>Bacilli</taxon>
        <taxon>Bacillales</taxon>
        <taxon>Bacillaceae</taxon>
        <taxon>Oceanobacillus</taxon>
    </lineage>
</organism>
<dbReference type="PANTHER" id="PTHR37305">
    <property type="entry name" value="INTEGRAL MEMBRANE PROTEIN-RELATED"/>
    <property type="match status" value="1"/>
</dbReference>
<reference evidence="3" key="1">
    <citation type="journal article" date="2019" name="Int. J. Syst. Evol. Microbiol.">
        <title>The Global Catalogue of Microorganisms (GCM) 10K type strain sequencing project: providing services to taxonomists for standard genome sequencing and annotation.</title>
        <authorList>
            <consortium name="The Broad Institute Genomics Platform"/>
            <consortium name="The Broad Institute Genome Sequencing Center for Infectious Disease"/>
            <person name="Wu L."/>
            <person name="Ma J."/>
        </authorList>
    </citation>
    <scope>NUCLEOTIDE SEQUENCE [LARGE SCALE GENOMIC DNA]</scope>
    <source>
        <strain evidence="3">CGMCC 1.7693</strain>
    </source>
</reference>
<proteinExistence type="predicted"/>
<keyword evidence="1" id="KW-0472">Membrane</keyword>